<feature type="transmembrane region" description="Helical" evidence="4">
    <location>
        <begin position="373"/>
        <end position="398"/>
    </location>
</feature>
<dbReference type="Pfam" id="PF10091">
    <property type="entry name" value="Glycoamylase"/>
    <property type="match status" value="1"/>
</dbReference>
<organism evidence="9 10">
    <name type="scientific">Microbulbifer harenosus</name>
    <dbReference type="NCBI Taxonomy" id="2576840"/>
    <lineage>
        <taxon>Bacteria</taxon>
        <taxon>Pseudomonadati</taxon>
        <taxon>Pseudomonadota</taxon>
        <taxon>Gammaproteobacteria</taxon>
        <taxon>Cellvibrionales</taxon>
        <taxon>Microbulbiferaceae</taxon>
        <taxon>Microbulbifer</taxon>
    </lineage>
</organism>
<evidence type="ECO:0000256" key="2">
    <source>
        <dbReference type="ARBA" id="ARBA00022679"/>
    </source>
</evidence>
<dbReference type="InterPro" id="IPR037018">
    <property type="entry name" value="GH65_N"/>
</dbReference>
<feature type="domain" description="Glycosyl hydrolase 94 catalytic" evidence="8">
    <location>
        <begin position="2369"/>
        <end position="2793"/>
    </location>
</feature>
<dbReference type="InterPro" id="IPR008928">
    <property type="entry name" value="6-hairpin_glycosidase_sf"/>
</dbReference>
<name>A0ABY2UGI5_9GAMM</name>
<dbReference type="Pfam" id="PF03633">
    <property type="entry name" value="Glyco_hydro_65C"/>
    <property type="match status" value="1"/>
</dbReference>
<dbReference type="Pfam" id="PF06165">
    <property type="entry name" value="GH94_b-supersand"/>
    <property type="match status" value="2"/>
</dbReference>
<feature type="compositionally biased region" description="Basic and acidic residues" evidence="3">
    <location>
        <begin position="34"/>
        <end position="49"/>
    </location>
</feature>
<dbReference type="PANTHER" id="PTHR37469">
    <property type="entry name" value="CELLOBIONIC ACID PHOSPHORYLASE-RELATED"/>
    <property type="match status" value="1"/>
</dbReference>
<dbReference type="InterPro" id="IPR010383">
    <property type="entry name" value="Glyco_hydrolase_94_b-supersand"/>
</dbReference>
<dbReference type="SMART" id="SM01068">
    <property type="entry name" value="CBM_X"/>
    <property type="match status" value="2"/>
</dbReference>
<evidence type="ECO:0000256" key="1">
    <source>
        <dbReference type="ARBA" id="ARBA00022676"/>
    </source>
</evidence>
<evidence type="ECO:0000259" key="6">
    <source>
        <dbReference type="Pfam" id="PF06165"/>
    </source>
</evidence>
<reference evidence="9 10" key="1">
    <citation type="submission" date="2019-05" db="EMBL/GenBank/DDBJ databases">
        <title>Microbulbifer harenosus sp. nov., an alginate-degrading bacterium isolated from coastal sand.</title>
        <authorList>
            <person name="Huang H."/>
            <person name="Mo K."/>
            <person name="Bao S."/>
        </authorList>
    </citation>
    <scope>NUCLEOTIDE SEQUENCE [LARGE SCALE GENOMIC DNA]</scope>
    <source>
        <strain evidence="9 10">HB161719</strain>
    </source>
</reference>
<evidence type="ECO:0000259" key="7">
    <source>
        <dbReference type="Pfam" id="PF10091"/>
    </source>
</evidence>
<dbReference type="InterPro" id="IPR011013">
    <property type="entry name" value="Gal_mutarotase_sf_dom"/>
</dbReference>
<proteinExistence type="predicted"/>
<keyword evidence="1" id="KW-0328">Glycosyltransferase</keyword>
<dbReference type="InterPro" id="IPR019282">
    <property type="entry name" value="Glycoamylase-like_cons_dom"/>
</dbReference>
<dbReference type="InterPro" id="IPR037824">
    <property type="entry name" value="GH94N_2_NdvB"/>
</dbReference>
<dbReference type="CDD" id="cd11756">
    <property type="entry name" value="GH94N_ChvB_NdvB_1_like"/>
    <property type="match status" value="1"/>
</dbReference>
<gene>
    <name evidence="9" type="ORF">FDY93_13790</name>
</gene>
<dbReference type="Gene3D" id="2.60.420.10">
    <property type="entry name" value="Maltose phosphorylase, domain 3"/>
    <property type="match status" value="1"/>
</dbReference>
<dbReference type="Gene3D" id="1.50.10.10">
    <property type="match status" value="1"/>
</dbReference>
<evidence type="ECO:0000256" key="3">
    <source>
        <dbReference type="SAM" id="MobiDB-lite"/>
    </source>
</evidence>
<evidence type="ECO:0000256" key="4">
    <source>
        <dbReference type="SAM" id="Phobius"/>
    </source>
</evidence>
<dbReference type="InterPro" id="IPR005194">
    <property type="entry name" value="Glyco_hydro_65_C"/>
</dbReference>
<protein>
    <submittedName>
        <fullName evidence="9">Cellobiose phosphorylase</fullName>
    </submittedName>
</protein>
<evidence type="ECO:0000313" key="10">
    <source>
        <dbReference type="Proteomes" id="UP000306791"/>
    </source>
</evidence>
<feature type="domain" description="Glycosyl hydrolase 94 supersandwich" evidence="6">
    <location>
        <begin position="2086"/>
        <end position="2356"/>
    </location>
</feature>
<keyword evidence="4" id="KW-1133">Transmembrane helix</keyword>
<dbReference type="InterPro" id="IPR052047">
    <property type="entry name" value="GH94_Enzymes"/>
</dbReference>
<evidence type="ECO:0000313" key="9">
    <source>
        <dbReference type="EMBL" id="TLM76446.1"/>
    </source>
</evidence>
<feature type="transmembrane region" description="Helical" evidence="4">
    <location>
        <begin position="345"/>
        <end position="367"/>
    </location>
</feature>
<keyword evidence="2" id="KW-0808">Transferase</keyword>
<dbReference type="Proteomes" id="UP000306791">
    <property type="component" value="Unassembled WGS sequence"/>
</dbReference>
<feature type="domain" description="Glycoside hydrolase family 65 C-terminal" evidence="5">
    <location>
        <begin position="2798"/>
        <end position="2832"/>
    </location>
</feature>
<dbReference type="Gene3D" id="2.70.98.40">
    <property type="entry name" value="Glycoside hydrolase, family 65, N-terminal domain"/>
    <property type="match status" value="2"/>
</dbReference>
<feature type="region of interest" description="Disordered" evidence="3">
    <location>
        <begin position="22"/>
        <end position="49"/>
    </location>
</feature>
<feature type="domain" description="Glycosyl hydrolase 94 supersandwich" evidence="6">
    <location>
        <begin position="1582"/>
        <end position="1854"/>
    </location>
</feature>
<dbReference type="SUPFAM" id="SSF48208">
    <property type="entry name" value="Six-hairpin glycosidases"/>
    <property type="match status" value="1"/>
</dbReference>
<keyword evidence="4" id="KW-0812">Transmembrane</keyword>
<evidence type="ECO:0000259" key="5">
    <source>
        <dbReference type="Pfam" id="PF03633"/>
    </source>
</evidence>
<accession>A0ABY2UGI5</accession>
<dbReference type="EMBL" id="VANI01000014">
    <property type="protein sequence ID" value="TLM76446.1"/>
    <property type="molecule type" value="Genomic_DNA"/>
</dbReference>
<feature type="transmembrane region" description="Helical" evidence="4">
    <location>
        <begin position="776"/>
        <end position="799"/>
    </location>
</feature>
<dbReference type="InterPro" id="IPR012341">
    <property type="entry name" value="6hp_glycosidase-like_sf"/>
</dbReference>
<dbReference type="SUPFAM" id="SSF74650">
    <property type="entry name" value="Galactose mutarotase-like"/>
    <property type="match status" value="2"/>
</dbReference>
<evidence type="ECO:0000259" key="8">
    <source>
        <dbReference type="Pfam" id="PF17167"/>
    </source>
</evidence>
<dbReference type="InterPro" id="IPR033432">
    <property type="entry name" value="GH94_catalytic"/>
</dbReference>
<keyword evidence="4" id="KW-0472">Membrane</keyword>
<sequence length="2879" mass="324089">MKLRRGKSDRFSRARKFFSRKYVSRSPVPPVSVDADRENDPAVDDDRQRHDDILALSRRHRHLVSSARYYPLRTQLRRLEQEFQRIYQRLSARVESGEKGSRSEEWLLDNRHVVQEALELVRESLPRKYLRQLPKIAAEDGGVDLRAHALAVALIGPVRQPLDLETVYELVDFYQNECILTTGELWALAALLRLSLLDQLVQFADVALTQVETGADAESVGIASVVISLRELRTHDWRKFVESLSRVERILAADPTGAYDKMDFETRDQYSGVVEMLSRGSALAEHRVAEQVLRLCEQETEDVRRRHVGYYLIGEGHTALEEAVGYHAEPYQRLHQKLLDHASGFYFGTLALFSVPPILLLAVYLFGKGTAPLVALLTLAAAGVLLVGVALALLNGLITHGLPPRKLPKMDFERGVPAEYRTAVVMPVLFADEEDIARVLQCLEINYLNNGDRNLVYIVLSDFSDAPSQIHHKDEVLLQAAREAVDNLNQRYSDSEGRAPFLLLHRERRWNPAENCWMGWERKRGKLLEFNRLIRGHEDHSFISGTGDRHELQKIQLVITLDADSQMPPGTAARLIATMAHPLNHAVIDERSRRVVAGHGFLQPRLETDPVGAADTVFSEIFSGDRTVDIYTHAVSDAYQDLFGEAIFAGKGIYDPRVFSGTLAGQLSQNAILSHDLLEGAIGGAALLSDSVFYEQYPPNILALLRRSHRWIRGDWQLLPWLCKRVSIEGGEKILNPLPAIHRWKVADNLRRSLEAPSLLLLFVLAWSGVLPGTAWGWTCGLLLLSAAPLWLELLSLLWRCVADPRRVRRHLGAGPAALHQRALHWLLSLALLPAQSLNSLDAIVRTLYRLGISHKHLLQWTSAAHINRAIGNNNAAIKCWRELWIAPVLAAGIIVWLAVSAPASLLVAAPLLLVWLLLPSLALRINRPHKIAIPDLSEEDTQELRLLARRTWYFFEHFMGPDDHWLPPDNYQEEPVAVLARRTSPTNIGLGLLATLSAYDFGYLDLTQLLARLNNSFERMRGLQRYRGHFLNWYETRELHPLNPRYVSTVDSGNLAGSLLALASGLNSLHNTELSGRQLVMGIADTLGIVAETLQPSDPDTAAVEVREIVETITGLRARLEVRAERDPWWKIIDDVYEQEVPSLQDRVLTMIERDEDFSAESLGRLRHWLDELHQHAVAARRYEDNLEPWQRLLAAPPRACREEGSLTAENFRALADTLRGPITLSSLASVCTRAGDQLRALQRELAGAGDHAQQETDAWCDKMQRALAVAQDSAGRYRRDISRLAARAVGWAEEMDFAFLYDSDRHLFHIGYNVNDAALDPNYYDLLASESRLTGFIAIAKGDIPARHWRHLERPFRHIQRRVALMSWSATLFEYLMPRLLMETPDHSLMGRACRNAIDIHRDFADRFGVPWGIAESGFYELDSHLHYQYRAFGVPGIGFKRDLGERLVIAPYASMMALPFCPDRVMTNLRQLRSHGGYGQFGLHEAIDFGRTAKPAPRRARTVRSYMSHHQGMILLAVNNFLHGDIMLRRFHSDVRIAGITPLLHERMPVAPQALTPWRRPGVMRSFHSEVVLETWTAAPARGFPQYNLLSNGHYSLVLAADGAGGAYWNNIALTRWQPDPTHHQWGRFCYVRDLDSDHLFSVGQSPCGAEQSQRTAHFSPQSVEFQRREAELFCRMHIAVSSQHDVEARRLIIKNESNRERRLLLADFAEVVLAPEREDQRHPAFAKLFVESQYLPEDQVMIYRRRPRGSNEKPIYLAHSVLVQSGVRHRLAWETDRVRFLGRGGTAADPKAMRDGLMGFSGTTGPVLDPVIAAAQEVVIPPQSEIEVVYLTGISKSRRELLSMLSGYRSRPKARWVFDLARMQSEQELRNLHITAGEMRWMADLLSTVLAPVSTLRAPSRVLAHSRHIQPALWSRGISGDNPILLIHIRNSHELDFAEPILQAHTYWCGRGVGIDLVIIDEESAGYEQQIRDRLQERIVEVRGRTLRKLAGVVVMVPGQELSGEARIQLLAAARVVLDSGAGTVRTQLQKAETAWQALKQPLPPFVPVGPADHRPQATPELVRPQDLQFDNGLGGFSADGREYILHLEPGQRPPAPWVNVIANPDFGCLVSEGGSCCTWAGNSGEHRLTTWNNDPVRDPSGEVLYLRDEESAEVWSPTPAPRPGDGAYQVRHGAGYTEYHHNSHGLVQIWRITVDREAPVKIGRLTLTNCWDRPRRLTATYYVEWVQGLVRANSWPYLVCEYDAETAALLARNAFVPDTKPGVAFLTSNLPPHGLTTDRHEFLGDAVGLEAPQALFRIGLSGRVQCGGDPCAAYQVHIDLGPGETQLVYFVMGEGTDRAHALALAQEFRQPQRAEAADMAFEQFWEDYLGSVQVEIPDKATELMVNRWLPYQTLACRLWGRSGFYQSSGAFGFRDQLQDVQALLWTHPEWTREHILRAASRQFQDGDVLHWWHENPLRGVRTRCSDDLLWLPFVTAQYIRHTGDYEILDESVSYLKGAPLQKDEHERYADFDTSDEYGSLYEHCCRAIERASAVGPHGLPVIGNGDWNDGFNRISTTGRGESVWMGWFLLRVCRDMAPLCEHIGDSALADYYRRLGENFRQQVEDSGWDGAWYRRAYYDDGTPVGSKQSDECKIDLIAQTWSVLSQESPTERAREAMASAYEHLVQEDARQILLLKPAFDKTKKDPGYIKGYPPGIRENGGQYTHAATWSVWAAAGLGHTERAHHLFSLINPITHTDSAAGVARYRTEPYVLAGDVYGVAPHVGRGGWTWYSGASGWLYRGALEALLGIKICDGNRLQIQPCLPQSWNQYQLSLRFGNSRYHIEVQHCGGALGEITALTVDGENVPAGDISLIDDGATHKVVCVFDTAQADRVG</sequence>
<dbReference type="PANTHER" id="PTHR37469:SF2">
    <property type="entry name" value="CELLOBIONIC ACID PHOSPHORYLASE"/>
    <property type="match status" value="1"/>
</dbReference>
<feature type="domain" description="Glycoamylase-like" evidence="7">
    <location>
        <begin position="1324"/>
        <end position="1535"/>
    </location>
</feature>
<feature type="transmembrane region" description="Helical" evidence="4">
    <location>
        <begin position="884"/>
        <end position="900"/>
    </location>
</feature>
<dbReference type="Pfam" id="PF17167">
    <property type="entry name" value="Glyco_hydro_94"/>
    <property type="match status" value="1"/>
</dbReference>
<dbReference type="Gene3D" id="1.50.10.140">
    <property type="match status" value="2"/>
</dbReference>
<feature type="transmembrane region" description="Helical" evidence="4">
    <location>
        <begin position="753"/>
        <end position="770"/>
    </location>
</feature>
<keyword evidence="10" id="KW-1185">Reference proteome</keyword>
<comment type="caution">
    <text evidence="9">The sequence shown here is derived from an EMBL/GenBank/DDBJ whole genome shotgun (WGS) entry which is preliminary data.</text>
</comment>